<dbReference type="WBParaSite" id="PEQ_0000757901-mRNA-1">
    <property type="protein sequence ID" value="PEQ_0000757901-mRNA-1"/>
    <property type="gene ID" value="PEQ_0000757901"/>
</dbReference>
<proteinExistence type="predicted"/>
<evidence type="ECO:0000313" key="1">
    <source>
        <dbReference type="Proteomes" id="UP000887564"/>
    </source>
</evidence>
<dbReference type="Proteomes" id="UP000887564">
    <property type="component" value="Unplaced"/>
</dbReference>
<accession>A0A914RM54</accession>
<protein>
    <submittedName>
        <fullName evidence="2">Uncharacterized protein</fullName>
    </submittedName>
</protein>
<name>A0A914RM54_PAREQ</name>
<sequence length="222" mass="25229">MPFFSRFSRFHFLYLQCKTYPKGTQGVPKSWGKLSTISRRNNKQFVWRSLFPSNKWDIGGRIMAIIAFSSENSIGQTLKKLINVQCSCLGVFFWTTGLALTLSSTMYDECLSMPSAANCQISHWLHAKLQPKDFALQIYALDIIKAEFGVNPPVIWRWLSAIRAATALFGWFLLALSPNANFLREQIQKPKTPVEIKSGQIGNHFECYQFVSSKDIVSTADE</sequence>
<organism evidence="1 2">
    <name type="scientific">Parascaris equorum</name>
    <name type="common">Equine roundworm</name>
    <dbReference type="NCBI Taxonomy" id="6256"/>
    <lineage>
        <taxon>Eukaryota</taxon>
        <taxon>Metazoa</taxon>
        <taxon>Ecdysozoa</taxon>
        <taxon>Nematoda</taxon>
        <taxon>Chromadorea</taxon>
        <taxon>Rhabditida</taxon>
        <taxon>Spirurina</taxon>
        <taxon>Ascaridomorpha</taxon>
        <taxon>Ascaridoidea</taxon>
        <taxon>Ascarididae</taxon>
        <taxon>Parascaris</taxon>
    </lineage>
</organism>
<dbReference type="AlphaFoldDB" id="A0A914RM54"/>
<reference evidence="2" key="1">
    <citation type="submission" date="2022-11" db="UniProtKB">
        <authorList>
            <consortium name="WormBaseParasite"/>
        </authorList>
    </citation>
    <scope>IDENTIFICATION</scope>
</reference>
<evidence type="ECO:0000313" key="2">
    <source>
        <dbReference type="WBParaSite" id="PEQ_0000757901-mRNA-1"/>
    </source>
</evidence>
<keyword evidence="1" id="KW-1185">Reference proteome</keyword>